<proteinExistence type="predicted"/>
<dbReference type="Proteomes" id="UP000243002">
    <property type="component" value="Unassembled WGS sequence"/>
</dbReference>
<feature type="chain" id="PRO_5015178431" evidence="1">
    <location>
        <begin position="19"/>
        <end position="129"/>
    </location>
</feature>
<reference evidence="2 3" key="1">
    <citation type="journal article" date="2018" name="Environ. Microbiol.">
        <title>Ecological and genomic features of two widespread freshwater picocyanobacteria.</title>
        <authorList>
            <person name="Cabello-Yeves P.J."/>
            <person name="Picazo A."/>
            <person name="Camacho A."/>
            <person name="Callieri C."/>
            <person name="Rosselli R."/>
            <person name="Roda-Garcia J.J."/>
            <person name="Coutinho F.H."/>
            <person name="Rodriguez-Valera F."/>
        </authorList>
    </citation>
    <scope>NUCLEOTIDE SEQUENCE [LARGE SCALE GENOMIC DNA]</scope>
    <source>
        <strain evidence="2 3">Tous</strain>
    </source>
</reference>
<feature type="signal peptide" evidence="1">
    <location>
        <begin position="1"/>
        <end position="18"/>
    </location>
</feature>
<comment type="caution">
    <text evidence="2">The sequence shown here is derived from an EMBL/GenBank/DDBJ whole genome shotgun (WGS) entry which is preliminary data.</text>
</comment>
<name>A0A2P7MTM6_9CYAN</name>
<keyword evidence="3" id="KW-1185">Reference proteome</keyword>
<dbReference type="OrthoDB" id="558724at2"/>
<sequence length="129" mass="13039">MWRVACLAGLALTASSLAATEAGQAAVMGGARALPLGEAVQRSRLAAEAVIQRRGKETCLRGKLTNALLGLSASCEVAAQKDGLCALADQAVVQVGWSLAFMDSTAQQVLNLIESQPGSGSGPGSGSRN</sequence>
<keyword evidence="1" id="KW-0732">Signal</keyword>
<protein>
    <submittedName>
        <fullName evidence="2">Uncharacterized protein</fullName>
    </submittedName>
</protein>
<evidence type="ECO:0000256" key="1">
    <source>
        <dbReference type="SAM" id="SignalP"/>
    </source>
</evidence>
<gene>
    <name evidence="2" type="ORF">C7K55_09915</name>
</gene>
<dbReference type="EMBL" id="PXXO01000011">
    <property type="protein sequence ID" value="PSJ04594.1"/>
    <property type="molecule type" value="Genomic_DNA"/>
</dbReference>
<evidence type="ECO:0000313" key="3">
    <source>
        <dbReference type="Proteomes" id="UP000243002"/>
    </source>
</evidence>
<dbReference type="AlphaFoldDB" id="A0A2P7MTM6"/>
<accession>A0A2P7MTM6</accession>
<organism evidence="2 3">
    <name type="scientific">Cyanobium usitatum str. Tous</name>
    <dbReference type="NCBI Taxonomy" id="2116684"/>
    <lineage>
        <taxon>Bacteria</taxon>
        <taxon>Bacillati</taxon>
        <taxon>Cyanobacteriota</taxon>
        <taxon>Cyanophyceae</taxon>
        <taxon>Synechococcales</taxon>
        <taxon>Prochlorococcaceae</taxon>
        <taxon>Cyanobium</taxon>
    </lineage>
</organism>
<evidence type="ECO:0000313" key="2">
    <source>
        <dbReference type="EMBL" id="PSJ04594.1"/>
    </source>
</evidence>